<evidence type="ECO:0000313" key="3">
    <source>
        <dbReference type="Proteomes" id="UP000325577"/>
    </source>
</evidence>
<feature type="coiled-coil region" evidence="1">
    <location>
        <begin position="732"/>
        <end position="825"/>
    </location>
</feature>
<dbReference type="Proteomes" id="UP000325577">
    <property type="component" value="Linkage Group LG2"/>
</dbReference>
<dbReference type="PANTHER" id="PTHR45287">
    <property type="entry name" value="OS03G0691500 PROTEIN"/>
    <property type="match status" value="1"/>
</dbReference>
<feature type="coiled-coil region" evidence="1">
    <location>
        <begin position="566"/>
        <end position="600"/>
    </location>
</feature>
<dbReference type="EMBL" id="CM018043">
    <property type="protein sequence ID" value="KAA8530756.1"/>
    <property type="molecule type" value="Genomic_DNA"/>
</dbReference>
<reference evidence="2 3" key="1">
    <citation type="submission" date="2019-09" db="EMBL/GenBank/DDBJ databases">
        <title>A chromosome-level genome assembly of the Chinese tupelo Nyssa sinensis.</title>
        <authorList>
            <person name="Yang X."/>
            <person name="Kang M."/>
            <person name="Yang Y."/>
            <person name="Xiong H."/>
            <person name="Wang M."/>
            <person name="Zhang Z."/>
            <person name="Wang Z."/>
            <person name="Wu H."/>
            <person name="Ma T."/>
            <person name="Liu J."/>
            <person name="Xi Z."/>
        </authorList>
    </citation>
    <scope>NUCLEOTIDE SEQUENCE [LARGE SCALE GENOMIC DNA]</scope>
    <source>
        <strain evidence="2">J267</strain>
        <tissue evidence="2">Leaf</tissue>
    </source>
</reference>
<dbReference type="InterPro" id="IPR040262">
    <property type="entry name" value="At4g38062-like"/>
</dbReference>
<proteinExistence type="predicted"/>
<protein>
    <submittedName>
        <fullName evidence="2">Uncharacterized protein</fullName>
    </submittedName>
</protein>
<evidence type="ECO:0000313" key="2">
    <source>
        <dbReference type="EMBL" id="KAA8530756.1"/>
    </source>
</evidence>
<keyword evidence="3" id="KW-1185">Reference proteome</keyword>
<sequence>MDRVYEELDEAKVEIEKLRAEYRIKVELSDSLKRAHSEQLIKIQEASTKIEKQAQELDEQAYEISVVKQKYEDLKCRLKEKEAIVKHLSSANEKLRLDCDEKFRKWEEENRDLVLALDEANAKNMDQEQNTREFKEEIEGLKQLVSVSQKKCLEAEKKAKGSKELRQRDDMLFKLEEENRKVEEQLKWKKEQFKHLEEAHEKLRDQFRTSKKEWELEKSTLIDEISTLQTNLDSQTRISEGLQSRLKMCNQALAHEESRRKLLEVQLSESKRCFENIFGECQEANLKVECLTSQRDKDIAALRDLLGTKEAHHKETEYRVGKLEQENQELRLSLKELQEAQIQEAGSSSSLSKLRNKLKGLEQIHRDCSKNLRAKEAEWSSQLEKMAADLNECSSELESKDTVIKELKMELEGCRSSMLQLELQNEETSLMLLALKSGISEARFNLANEKASMDLRDNEREDNVSLLSSQLEKMAVDLNECRSELQSKDTARKELGLELEGCYSSMLQLELQNEETSLMLLALKSGISEARLNLDNEKTSMDLRDNEREDNVSLLSSQLEKMAVDLSECRSELQSKDTAIKELKLELEGCHSSMTQLELQNEETSLMLLALKSGMSEARFNLANEKASVDLRDNEREDSVSLLSSQLEKMAVDLNECRSELQGKDTAIKELKMELEGCHSSMMQLELQNEETSIMLLALTSGISEARLNLANEKASMDLRDNEREDNVSLLMKQLEMKNSALVKAQTDVEEEHEKVASLSRKVESLNFIEQQQLQLQEELERHKEMVKESSGHQLHLKEQALRLKNDLTEVCDALDRANNELAQKFCEGNELEFELQIWKSIAERLKANLEEKYHMRREVESSLLAQVEVEVALKQEKEILARALEERDKRLNDLQQQLVLLDGRLNTRETEIGSPDATMETAMASESEKESLLQRTKEMEKISEDHQKEVEWLEQEWVKRELEGAILAQIDAESYEHEKNYLHQLVGERDQRIDDLQQVVRSLEEKVNSSATSFLSQLAEAQAEINLLWEKTTTTEILKEIEIQVKILIIAGLEDDLSNMQKKLELQERTLSSSEEKREEIEAELEAKQLEIKKLTYQLETELRTSDALIQKLESEKKILLEDVKKLLSERESLLDFIGDQSERISELSSKDMQLMGIWGRIMQTVDNHGMRIDLKGGDELFDPVKENINVHPSPTAKKVDAILDERSPLRALNS</sequence>
<feature type="coiled-coil region" evidence="1">
    <location>
        <begin position="654"/>
        <end position="688"/>
    </location>
</feature>
<feature type="coiled-coil region" evidence="1">
    <location>
        <begin position="930"/>
        <end position="957"/>
    </location>
</feature>
<gene>
    <name evidence="2" type="ORF">F0562_005476</name>
</gene>
<feature type="coiled-coil region" evidence="1">
    <location>
        <begin position="878"/>
        <end position="905"/>
    </location>
</feature>
<feature type="coiled-coil region" evidence="1">
    <location>
        <begin position="313"/>
        <end position="424"/>
    </location>
</feature>
<feature type="coiled-coil region" evidence="1">
    <location>
        <begin position="1051"/>
        <end position="1131"/>
    </location>
</feature>
<accession>A0A5J5AM70</accession>
<feature type="coiled-coil region" evidence="1">
    <location>
        <begin position="1"/>
        <end position="231"/>
    </location>
</feature>
<keyword evidence="1" id="KW-0175">Coiled coil</keyword>
<dbReference type="AlphaFoldDB" id="A0A5J5AM70"/>
<dbReference type="PANTHER" id="PTHR45287:SF4">
    <property type="entry name" value="OS03G0691500 PROTEIN"/>
    <property type="match status" value="1"/>
</dbReference>
<organism evidence="2 3">
    <name type="scientific">Nyssa sinensis</name>
    <dbReference type="NCBI Taxonomy" id="561372"/>
    <lineage>
        <taxon>Eukaryota</taxon>
        <taxon>Viridiplantae</taxon>
        <taxon>Streptophyta</taxon>
        <taxon>Embryophyta</taxon>
        <taxon>Tracheophyta</taxon>
        <taxon>Spermatophyta</taxon>
        <taxon>Magnoliopsida</taxon>
        <taxon>eudicotyledons</taxon>
        <taxon>Gunneridae</taxon>
        <taxon>Pentapetalae</taxon>
        <taxon>asterids</taxon>
        <taxon>Cornales</taxon>
        <taxon>Nyssaceae</taxon>
        <taxon>Nyssa</taxon>
    </lineage>
</organism>
<dbReference type="OrthoDB" id="685795at2759"/>
<evidence type="ECO:0000256" key="1">
    <source>
        <dbReference type="SAM" id="Coils"/>
    </source>
</evidence>
<name>A0A5J5AM70_9ASTE</name>